<dbReference type="InterPro" id="IPR025877">
    <property type="entry name" value="MobA-like_NTP_Trfase"/>
</dbReference>
<organism evidence="2 3">
    <name type="scientific">Microbacterium hominis</name>
    <dbReference type="NCBI Taxonomy" id="162426"/>
    <lineage>
        <taxon>Bacteria</taxon>
        <taxon>Bacillati</taxon>
        <taxon>Actinomycetota</taxon>
        <taxon>Actinomycetes</taxon>
        <taxon>Micrococcales</taxon>
        <taxon>Microbacteriaceae</taxon>
        <taxon>Microbacterium</taxon>
    </lineage>
</organism>
<sequence length="187" mass="19123">MTVCAIVLAAGAGTRFGGPKALARDAAGEPWLARAVQTLRAAGCDPVLVVLGAAADDAAVHVPPEAVVVRAPRWREGLSASVRAGLDAAAGTAAAAALLVPVDVPELPASACRRVMRNAGPSSLRRARYAGAPGHPVLIGRDHWGPLGASLRADRGAGGYLRAHGAETVECADLWHGRDVDRRPTEA</sequence>
<evidence type="ECO:0000313" key="2">
    <source>
        <dbReference type="EMBL" id="AUG28234.1"/>
    </source>
</evidence>
<dbReference type="Pfam" id="PF12804">
    <property type="entry name" value="NTP_transf_3"/>
    <property type="match status" value="1"/>
</dbReference>
<reference evidence="2 3" key="1">
    <citation type="submission" date="2017-12" db="EMBL/GenBank/DDBJ databases">
        <title>Isolation and characterization of estrogens degradatiion strain Microbacterium hominis SJTG1.</title>
        <authorList>
            <person name="Xiong W."/>
            <person name="Yin C."/>
            <person name="Zheng D."/>
            <person name="Liang R."/>
        </authorList>
    </citation>
    <scope>NUCLEOTIDE SEQUENCE [LARGE SCALE GENOMIC DNA]</scope>
    <source>
        <strain evidence="2 3">SJTG1</strain>
    </source>
</reference>
<dbReference type="SUPFAM" id="SSF53448">
    <property type="entry name" value="Nucleotide-diphospho-sugar transferases"/>
    <property type="match status" value="1"/>
</dbReference>
<dbReference type="Proteomes" id="UP000233276">
    <property type="component" value="Chromosome"/>
</dbReference>
<dbReference type="PANTHER" id="PTHR43777:SF1">
    <property type="entry name" value="MOLYBDENUM COFACTOR CYTIDYLYLTRANSFERASE"/>
    <property type="match status" value="1"/>
</dbReference>
<dbReference type="GO" id="GO:0016779">
    <property type="term" value="F:nucleotidyltransferase activity"/>
    <property type="evidence" value="ECO:0007669"/>
    <property type="project" value="UniProtKB-ARBA"/>
</dbReference>
<evidence type="ECO:0000313" key="3">
    <source>
        <dbReference type="Proteomes" id="UP000233276"/>
    </source>
</evidence>
<dbReference type="KEGG" id="mhos:CXR34_01335"/>
<dbReference type="InterPro" id="IPR029044">
    <property type="entry name" value="Nucleotide-diphossugar_trans"/>
</dbReference>
<evidence type="ECO:0000259" key="1">
    <source>
        <dbReference type="Pfam" id="PF12804"/>
    </source>
</evidence>
<dbReference type="AlphaFoldDB" id="A0A2K9DQU8"/>
<dbReference type="Gene3D" id="3.90.550.10">
    <property type="entry name" value="Spore Coat Polysaccharide Biosynthesis Protein SpsA, Chain A"/>
    <property type="match status" value="1"/>
</dbReference>
<gene>
    <name evidence="2" type="ORF">CXR34_01335</name>
</gene>
<protein>
    <recommendedName>
        <fullName evidence="1">MobA-like NTP transferase domain-containing protein</fullName>
    </recommendedName>
</protein>
<accession>A0A2K9DQU8</accession>
<dbReference type="RefSeq" id="WP_101305301.1">
    <property type="nucleotide sequence ID" value="NZ_CP025299.1"/>
</dbReference>
<dbReference type="EMBL" id="CP025299">
    <property type="protein sequence ID" value="AUG28234.1"/>
    <property type="molecule type" value="Genomic_DNA"/>
</dbReference>
<name>A0A2K9DQU8_9MICO</name>
<dbReference type="PANTHER" id="PTHR43777">
    <property type="entry name" value="MOLYBDENUM COFACTOR CYTIDYLYLTRANSFERASE"/>
    <property type="match status" value="1"/>
</dbReference>
<feature type="domain" description="MobA-like NTP transferase" evidence="1">
    <location>
        <begin position="5"/>
        <end position="164"/>
    </location>
</feature>
<proteinExistence type="predicted"/>